<keyword evidence="3" id="KW-1185">Reference proteome</keyword>
<dbReference type="Proteomes" id="UP001589896">
    <property type="component" value="Unassembled WGS sequence"/>
</dbReference>
<sequence length="131" mass="15645">MAIAAALPARATPASSLPAWEQLTPQQREQLIAPIRDRWNSEPAQRQRMLLHAQRWQHLTPEQRQRARHGVKRWQKMPPEHREQMRAVFDHVRAMREPERRVFMAKWRSMTAEQKRAWLQVHPAPTPRNDD</sequence>
<evidence type="ECO:0000313" key="3">
    <source>
        <dbReference type="Proteomes" id="UP001589896"/>
    </source>
</evidence>
<organism evidence="2 3">
    <name type="scientific">Lysobacter korlensis</name>
    <dbReference type="NCBI Taxonomy" id="553636"/>
    <lineage>
        <taxon>Bacteria</taxon>
        <taxon>Pseudomonadati</taxon>
        <taxon>Pseudomonadota</taxon>
        <taxon>Gammaproteobacteria</taxon>
        <taxon>Lysobacterales</taxon>
        <taxon>Lysobacteraceae</taxon>
        <taxon>Lysobacter</taxon>
    </lineage>
</organism>
<name>A0ABV6RMU6_9GAMM</name>
<dbReference type="EMBL" id="JBHLTG010000001">
    <property type="protein sequence ID" value="MFC0677218.1"/>
    <property type="molecule type" value="Genomic_DNA"/>
</dbReference>
<dbReference type="Pfam" id="PF11304">
    <property type="entry name" value="DUF3106"/>
    <property type="match status" value="1"/>
</dbReference>
<dbReference type="RefSeq" id="WP_386665404.1">
    <property type="nucleotide sequence ID" value="NZ_JBHLTG010000001.1"/>
</dbReference>
<gene>
    <name evidence="2" type="ORF">ACFFGH_05030</name>
</gene>
<comment type="caution">
    <text evidence="2">The sequence shown here is derived from an EMBL/GenBank/DDBJ whole genome shotgun (WGS) entry which is preliminary data.</text>
</comment>
<protein>
    <submittedName>
        <fullName evidence="2">DUF3106 domain-containing protein</fullName>
    </submittedName>
</protein>
<feature type="compositionally biased region" description="Basic residues" evidence="1">
    <location>
        <begin position="66"/>
        <end position="75"/>
    </location>
</feature>
<evidence type="ECO:0000313" key="2">
    <source>
        <dbReference type="EMBL" id="MFC0677218.1"/>
    </source>
</evidence>
<evidence type="ECO:0000256" key="1">
    <source>
        <dbReference type="SAM" id="MobiDB-lite"/>
    </source>
</evidence>
<proteinExistence type="predicted"/>
<dbReference type="InterPro" id="IPR021455">
    <property type="entry name" value="DUF3106"/>
</dbReference>
<reference evidence="2 3" key="1">
    <citation type="submission" date="2024-09" db="EMBL/GenBank/DDBJ databases">
        <authorList>
            <person name="Sun Q."/>
            <person name="Mori K."/>
        </authorList>
    </citation>
    <scope>NUCLEOTIDE SEQUENCE [LARGE SCALE GENOMIC DNA]</scope>
    <source>
        <strain evidence="2 3">KCTC 23076</strain>
    </source>
</reference>
<accession>A0ABV6RMU6</accession>
<feature type="region of interest" description="Disordered" evidence="1">
    <location>
        <begin position="59"/>
        <end position="81"/>
    </location>
</feature>